<dbReference type="SMART" id="SM00256">
    <property type="entry name" value="FBOX"/>
    <property type="match status" value="1"/>
</dbReference>
<feature type="domain" description="F-box" evidence="1">
    <location>
        <begin position="9"/>
        <end position="51"/>
    </location>
</feature>
<gene>
    <name evidence="2" type="ORF">ASCRUDRAFT_78033</name>
</gene>
<dbReference type="Proteomes" id="UP000095038">
    <property type="component" value="Unassembled WGS sequence"/>
</dbReference>
<evidence type="ECO:0000259" key="1">
    <source>
        <dbReference type="SMART" id="SM00256"/>
    </source>
</evidence>
<organism evidence="2 3">
    <name type="scientific">Ascoidea rubescens DSM 1968</name>
    <dbReference type="NCBI Taxonomy" id="1344418"/>
    <lineage>
        <taxon>Eukaryota</taxon>
        <taxon>Fungi</taxon>
        <taxon>Dikarya</taxon>
        <taxon>Ascomycota</taxon>
        <taxon>Saccharomycotina</taxon>
        <taxon>Saccharomycetes</taxon>
        <taxon>Ascoideaceae</taxon>
        <taxon>Ascoidea</taxon>
    </lineage>
</organism>
<evidence type="ECO:0000313" key="2">
    <source>
        <dbReference type="EMBL" id="ODV58347.1"/>
    </source>
</evidence>
<protein>
    <recommendedName>
        <fullName evidence="1">F-box domain-containing protein</fullName>
    </recommendedName>
</protein>
<reference evidence="3" key="1">
    <citation type="submission" date="2016-05" db="EMBL/GenBank/DDBJ databases">
        <title>Comparative genomics of biotechnologically important yeasts.</title>
        <authorList>
            <consortium name="DOE Joint Genome Institute"/>
            <person name="Riley R."/>
            <person name="Haridas S."/>
            <person name="Wolfe K.H."/>
            <person name="Lopes M.R."/>
            <person name="Hittinger C.T."/>
            <person name="Goker M."/>
            <person name="Salamov A."/>
            <person name="Wisecaver J."/>
            <person name="Long T.M."/>
            <person name="Aerts A.L."/>
            <person name="Barry K."/>
            <person name="Choi C."/>
            <person name="Clum A."/>
            <person name="Coughlan A.Y."/>
            <person name="Deshpande S."/>
            <person name="Douglass A.P."/>
            <person name="Hanson S.J."/>
            <person name="Klenk H.-P."/>
            <person name="Labutti K."/>
            <person name="Lapidus A."/>
            <person name="Lindquist E."/>
            <person name="Lipzen A."/>
            <person name="Meier-Kolthoff J.P."/>
            <person name="Ohm R.A."/>
            <person name="Otillar R.P."/>
            <person name="Pangilinan J."/>
            <person name="Peng Y."/>
            <person name="Rokas A."/>
            <person name="Rosa C.A."/>
            <person name="Scheuner C."/>
            <person name="Sibirny A.A."/>
            <person name="Slot J.C."/>
            <person name="Stielow J.B."/>
            <person name="Sun H."/>
            <person name="Kurtzman C.P."/>
            <person name="Blackwell M."/>
            <person name="Grigoriev I.V."/>
            <person name="Jeffries T.W."/>
        </authorList>
    </citation>
    <scope>NUCLEOTIDE SEQUENCE [LARGE SCALE GENOMIC DNA]</scope>
    <source>
        <strain evidence="3">DSM 1968</strain>
    </source>
</reference>
<dbReference type="CDD" id="cd09917">
    <property type="entry name" value="F-box_SF"/>
    <property type="match status" value="1"/>
</dbReference>
<dbReference type="AlphaFoldDB" id="A0A1D2VA59"/>
<dbReference type="InterPro" id="IPR001810">
    <property type="entry name" value="F-box_dom"/>
</dbReference>
<evidence type="ECO:0000313" key="3">
    <source>
        <dbReference type="Proteomes" id="UP000095038"/>
    </source>
</evidence>
<accession>A0A1D2VA59</accession>
<proteinExistence type="predicted"/>
<dbReference type="GeneID" id="30967745"/>
<dbReference type="Pfam" id="PF12937">
    <property type="entry name" value="F-box-like"/>
    <property type="match status" value="1"/>
</dbReference>
<dbReference type="InParanoid" id="A0A1D2VA59"/>
<dbReference type="InterPro" id="IPR036047">
    <property type="entry name" value="F-box-like_dom_sf"/>
</dbReference>
<name>A0A1D2VA59_9ASCO</name>
<dbReference type="RefSeq" id="XP_020044654.1">
    <property type="nucleotide sequence ID" value="XM_020194109.1"/>
</dbReference>
<keyword evidence="3" id="KW-1185">Reference proteome</keyword>
<dbReference type="EMBL" id="KV454493">
    <property type="protein sequence ID" value="ODV58347.1"/>
    <property type="molecule type" value="Genomic_DNA"/>
</dbReference>
<dbReference type="SUPFAM" id="SSF81383">
    <property type="entry name" value="F-box domain"/>
    <property type="match status" value="1"/>
</dbReference>
<sequence>MLTSIIEVLPTEILEIISSNLQGDSNDLFHLSLTCKKFNYVSNKHLYHQIVIRPSPTILKQISSHQESYVHSDLTDIEINDELQYQTNRINTLLSTLSNNNFLLHYIDSLYFRSNHLNFLISNQALNDLKIKLSNHLLINCPNLTNLDYKLPNNINLALNDSNQLINKINQLILNNSNNNNLKLSNFNANLLSSNILNENDKLNLLNLFNQTIYNPYNHNNYQKLTFNSSPLYIFNQLHVEDFLLFKNDINNLKLNVSSLTLNHNLLNQYNFDLSNSFDFTSVDYNSYNSYNNYNIYLNSYNAINNLNDPQDTINNDETLLLKNLVSSSDSNTASATNLNYYPLDLNFKNLNHLFNERSLNTVKFTFCDDKNCICFKKHLKDLIYFNNLSSIELVNLPIYNNDEYFVPYDHDHLQKNSKSKSKSKSSSIENLVNEIHSSKSVDFIVSKIISVQKNLQNIKLSFNKKNYKISLNSNIFKSLIKNNKNLIKLDIPLKFSMNNSLASNYNSNYSSSTSLSNLNNSYISSYLSDFNNYNYMNEYYSTDYNNSYSYLNDLSSVNLNTLTSSLNQNLLSPDKKQIEIDQKNIKFLSKKFPDLYYFGDSPLSSLNSHYIPI</sequence>